<dbReference type="Pfam" id="PF01302">
    <property type="entry name" value="CAP_GLY"/>
    <property type="match status" value="1"/>
</dbReference>
<accession>A0A7S0CIG5</accession>
<proteinExistence type="predicted"/>
<protein>
    <recommendedName>
        <fullName evidence="1">CAP-Gly domain-containing protein</fullName>
    </recommendedName>
</protein>
<name>A0A7S0CIG5_9STRA</name>
<reference evidence="2" key="1">
    <citation type="submission" date="2021-01" db="EMBL/GenBank/DDBJ databases">
        <authorList>
            <person name="Corre E."/>
            <person name="Pelletier E."/>
            <person name="Niang G."/>
            <person name="Scheremetjew M."/>
            <person name="Finn R."/>
            <person name="Kale V."/>
            <person name="Holt S."/>
            <person name="Cochrane G."/>
            <person name="Meng A."/>
            <person name="Brown T."/>
            <person name="Cohen L."/>
        </authorList>
    </citation>
    <scope>NUCLEOTIDE SEQUENCE</scope>
    <source>
        <strain evidence="2">CCAP1064/1</strain>
    </source>
</reference>
<feature type="non-terminal residue" evidence="2">
    <location>
        <position position="134"/>
    </location>
</feature>
<dbReference type="InterPro" id="IPR000938">
    <property type="entry name" value="CAP-Gly_domain"/>
</dbReference>
<dbReference type="SMART" id="SM01052">
    <property type="entry name" value="CAP_GLY"/>
    <property type="match status" value="1"/>
</dbReference>
<sequence length="134" mass="14179">MSTDKRSSPLSIGDKVIVTHTSNPDHSLQGVIAHLGAVAFSNEDDWVGIRLVGSSAGLGENNGSVNGKDYFLGSLCGPKDGLFVRTSEVGPSEDRIGNIFEKGLPKVGDMIAPVDPLADTQNEYERLGSASRKH</sequence>
<dbReference type="Gene3D" id="2.30.30.190">
    <property type="entry name" value="CAP Gly-rich-like domain"/>
    <property type="match status" value="1"/>
</dbReference>
<dbReference type="EMBL" id="HBEL01042335">
    <property type="protein sequence ID" value="CAD8423581.1"/>
    <property type="molecule type" value="Transcribed_RNA"/>
</dbReference>
<feature type="domain" description="CAP-Gly" evidence="1">
    <location>
        <begin position="46"/>
        <end position="85"/>
    </location>
</feature>
<dbReference type="SUPFAM" id="SSF74924">
    <property type="entry name" value="Cap-Gly domain"/>
    <property type="match status" value="1"/>
</dbReference>
<organism evidence="2">
    <name type="scientific">Proboscia inermis</name>
    <dbReference type="NCBI Taxonomy" id="420281"/>
    <lineage>
        <taxon>Eukaryota</taxon>
        <taxon>Sar</taxon>
        <taxon>Stramenopiles</taxon>
        <taxon>Ochrophyta</taxon>
        <taxon>Bacillariophyta</taxon>
        <taxon>Coscinodiscophyceae</taxon>
        <taxon>Rhizosoleniophycidae</taxon>
        <taxon>Rhizosoleniales</taxon>
        <taxon>Rhizosoleniaceae</taxon>
        <taxon>Proboscia</taxon>
    </lineage>
</organism>
<dbReference type="PROSITE" id="PS50245">
    <property type="entry name" value="CAP_GLY_2"/>
    <property type="match status" value="1"/>
</dbReference>
<gene>
    <name evidence="2" type="ORF">PINE0816_LOCUS19739</name>
</gene>
<dbReference type="AlphaFoldDB" id="A0A7S0CIG5"/>
<evidence type="ECO:0000313" key="2">
    <source>
        <dbReference type="EMBL" id="CAD8423581.1"/>
    </source>
</evidence>
<dbReference type="InterPro" id="IPR036859">
    <property type="entry name" value="CAP-Gly_dom_sf"/>
</dbReference>
<evidence type="ECO:0000259" key="1">
    <source>
        <dbReference type="PROSITE" id="PS50245"/>
    </source>
</evidence>